<evidence type="ECO:0000313" key="3">
    <source>
        <dbReference type="Proteomes" id="UP001060355"/>
    </source>
</evidence>
<feature type="coiled-coil region" evidence="1">
    <location>
        <begin position="330"/>
        <end position="364"/>
    </location>
</feature>
<keyword evidence="3" id="KW-1185">Reference proteome</keyword>
<dbReference type="KEGG" id="vg:80018956"/>
<accession>A0A9E7NKC1</accession>
<organism evidence="2 3">
    <name type="scientific">Gordonia phage Finkle</name>
    <dbReference type="NCBI Taxonomy" id="2926099"/>
    <lineage>
        <taxon>Viruses</taxon>
        <taxon>Duplodnaviria</taxon>
        <taxon>Heunggongvirae</taxon>
        <taxon>Uroviricota</taxon>
        <taxon>Caudoviricetes</taxon>
        <taxon>Finkelvirus</taxon>
        <taxon>Finkelvirus finkel</taxon>
    </lineage>
</organism>
<dbReference type="RefSeq" id="YP_010754372.1">
    <property type="nucleotide sequence ID" value="NC_073459.1"/>
</dbReference>
<dbReference type="EMBL" id="ON456347">
    <property type="protein sequence ID" value="UTN92973.1"/>
    <property type="molecule type" value="Genomic_DNA"/>
</dbReference>
<gene>
    <name evidence="2" type="primary">59</name>
    <name evidence="2" type="ORF">SEA_FINKLE_59</name>
</gene>
<name>A0A9E7NKC1_9CAUD</name>
<dbReference type="GeneID" id="80018956"/>
<evidence type="ECO:0000313" key="2">
    <source>
        <dbReference type="EMBL" id="UTN92973.1"/>
    </source>
</evidence>
<evidence type="ECO:0000256" key="1">
    <source>
        <dbReference type="SAM" id="Coils"/>
    </source>
</evidence>
<protein>
    <submittedName>
        <fullName evidence="2">RecA-like DNA recombinase</fullName>
    </submittedName>
</protein>
<reference evidence="2" key="1">
    <citation type="submission" date="2022-05" db="EMBL/GenBank/DDBJ databases">
        <authorList>
            <person name="Ashby S."/>
            <person name="Bressette G."/>
            <person name="Brown S."/>
            <person name="Charles S."/>
            <person name="Neely M.N."/>
            <person name="Molloy S.D."/>
            <person name="Garlena R.A."/>
            <person name="Russell D.A."/>
            <person name="Jacobs-Sera D."/>
            <person name="Hatfull G.F."/>
        </authorList>
    </citation>
    <scope>NUCLEOTIDE SEQUENCE</scope>
</reference>
<keyword evidence="1" id="KW-0175">Coiled coil</keyword>
<sequence>MTAPIPTLRTRRPTGIVPWPLILVEGAEKAGKSWAAAEFSASDRVGRTLWLDVDEGAADEYASIPGARYEVLIHDGTWPELIGQVEAAHAEAHRAAEAGEKPVVLVIDSMTAVWNQLKDQVSYRARSTEKAQQILARDPDAEIKPGRNLWNDAAIRHARLMHLLTTFPGIAVVTARGKTISATDDAGQPIRNSREHKVEGHKDLAYAVSAWVRLSRDDNPMIVGVRSVQAGIRPGVDKPKIAPQFSLEWLVFEYLGCDPATAHVRDHQQPHAEDCPPLSDQEVDVLLAEIGACDTVEDVSALGRRVSRRLKVSPRGDEITDVAKARQAAIAAAAAERAEQDALAEAAESEAAAAAEAAARAEAMAAADAE</sequence>
<dbReference type="Proteomes" id="UP001060355">
    <property type="component" value="Segment"/>
</dbReference>
<proteinExistence type="predicted"/>
<dbReference type="Pfam" id="PF13479">
    <property type="entry name" value="AAA_24"/>
    <property type="match status" value="1"/>
</dbReference>